<dbReference type="GO" id="GO:0051607">
    <property type="term" value="P:defense response to virus"/>
    <property type="evidence" value="ECO:0007669"/>
    <property type="project" value="UniProtKB-KW"/>
</dbReference>
<reference evidence="2 3" key="1">
    <citation type="submission" date="2009-06" db="EMBL/GenBank/DDBJ databases">
        <title>Molecular Evidence for Microbiologically Influenced Corrosion from genome of Methanogen.</title>
        <authorList>
            <person name="Ito N."/>
            <person name="Tsurumaru H."/>
            <person name="Shimizu A."/>
            <person name="Harada T."/>
            <person name="Hosoyama A."/>
            <person name="Horikawa H."/>
            <person name="Wakai S."/>
            <person name="Sasaki K."/>
            <person name="Nishijima K."/>
            <person name="Ataku H."/>
            <person name="Yamazaki J."/>
            <person name="Mise M."/>
            <person name="Yamazaki S."/>
            <person name="Tanikawa S."/>
            <person name="Harayama S."/>
            <person name="Fujita N."/>
        </authorList>
    </citation>
    <scope>NUCLEOTIDE SEQUENCE [LARGE SCALE GENOMIC DNA]</scope>
    <source>
        <strain evidence="3">OS7 ( NBRC 103642)</strain>
    </source>
</reference>
<evidence type="ECO:0000313" key="2">
    <source>
        <dbReference type="EMBL" id="BAP63124.1"/>
    </source>
</evidence>
<dbReference type="Proteomes" id="UP000263689">
    <property type="component" value="Chromosome"/>
</dbReference>
<dbReference type="EMBL" id="AP011528">
    <property type="protein sequence ID" value="BAP63124.1"/>
    <property type="molecule type" value="Genomic_DNA"/>
</dbReference>
<dbReference type="Gene3D" id="3.30.70.2660">
    <property type="match status" value="1"/>
</dbReference>
<proteinExistence type="predicted"/>
<name>A0A2Z5PPP2_METMI</name>
<dbReference type="Pfam" id="PF09704">
    <property type="entry name" value="Cas_Cas5d"/>
    <property type="match status" value="1"/>
</dbReference>
<dbReference type="KEGG" id="mmao:MMOS7_10380"/>
<accession>A0A2Z5PPP2</accession>
<dbReference type="InterPro" id="IPR013422">
    <property type="entry name" value="CRISPR-assoc_prot_Cas5_N"/>
</dbReference>
<dbReference type="AlphaFoldDB" id="A0A2Z5PPP2"/>
<keyword evidence="1" id="KW-0051">Antiviral defense</keyword>
<sequence>MKSVVFSAKSEYGRFRKPYTTTSALTFLCIHPVAAKGLIGSLMGIDKSDLYEETKDLKIGIEVLGEINKDLQSVKLLSLKNGMFHFPSNIEFLRCPHYRFYVTWNENKLNELNDKLNVGEWEFTPYLGVSESIAKINHEGMSEVLKVNKADFVNTIIPTKNILPKINLNIKMYSDKIPVKNNSNREYIEYEKIVFAEKNPLYGEISSDDIYQVGGKNVYFF</sequence>
<dbReference type="InterPro" id="IPR013421">
    <property type="entry name" value="CRISPR-assoc_prot_Cas5_HALMA"/>
</dbReference>
<evidence type="ECO:0000256" key="1">
    <source>
        <dbReference type="ARBA" id="ARBA00023118"/>
    </source>
</evidence>
<dbReference type="InterPro" id="IPR021124">
    <property type="entry name" value="CRISPR-assoc_prot_Cas5"/>
</dbReference>
<dbReference type="NCBIfam" id="TIGR02593">
    <property type="entry name" value="CRISPR_cas5"/>
    <property type="match status" value="1"/>
</dbReference>
<gene>
    <name evidence="2" type="ORF">MMOS7_10380</name>
</gene>
<dbReference type="GeneID" id="10982518"/>
<evidence type="ECO:0000313" key="3">
    <source>
        <dbReference type="Proteomes" id="UP000263689"/>
    </source>
</evidence>
<dbReference type="RefSeq" id="WP_013999401.1">
    <property type="nucleotide sequence ID" value="NZ_AP011528.1"/>
</dbReference>
<dbReference type="GO" id="GO:0043571">
    <property type="term" value="P:maintenance of CRISPR repeat elements"/>
    <property type="evidence" value="ECO:0007669"/>
    <property type="project" value="InterPro"/>
</dbReference>
<dbReference type="GeneID" id="37875522"/>
<organism evidence="2 3">
    <name type="scientific">Methanococcus maripaludis OS7</name>
    <dbReference type="NCBI Taxonomy" id="637915"/>
    <lineage>
        <taxon>Archaea</taxon>
        <taxon>Methanobacteriati</taxon>
        <taxon>Methanobacteriota</taxon>
        <taxon>Methanomada group</taxon>
        <taxon>Methanococci</taxon>
        <taxon>Methanococcales</taxon>
        <taxon>Methanococcaceae</taxon>
        <taxon>Methanococcus</taxon>
    </lineage>
</organism>
<protein>
    <submittedName>
        <fullName evidence="2">CRISPR-associated protein Cas5</fullName>
    </submittedName>
</protein>
<dbReference type="NCBIfam" id="TIGR02592">
    <property type="entry name" value="cas_Cas5h"/>
    <property type="match status" value="1"/>
</dbReference>